<comment type="caution">
    <text evidence="9">The sequence shown here is derived from an EMBL/GenBank/DDBJ whole genome shotgun (WGS) entry which is preliminary data.</text>
</comment>
<protein>
    <recommendedName>
        <fullName evidence="8">Probable membrane transporter protein</fullName>
    </recommendedName>
</protein>
<dbReference type="EMBL" id="JALKCG010000001">
    <property type="protein sequence ID" value="MCK0206975.1"/>
    <property type="molecule type" value="Genomic_DNA"/>
</dbReference>
<keyword evidence="4 8" id="KW-1003">Cell membrane</keyword>
<comment type="subcellular location">
    <subcellularLocation>
        <location evidence="1 8">Cell membrane</location>
        <topology evidence="1 8">Multi-pass membrane protein</topology>
    </subcellularLocation>
</comment>
<feature type="transmembrane region" description="Helical" evidence="8">
    <location>
        <begin position="225"/>
        <end position="243"/>
    </location>
</feature>
<proteinExistence type="inferred from homology"/>
<organism evidence="9 10">
    <name type="scientific">Ancylobacter koreensis</name>
    <dbReference type="NCBI Taxonomy" id="266121"/>
    <lineage>
        <taxon>Bacteria</taxon>
        <taxon>Pseudomonadati</taxon>
        <taxon>Pseudomonadota</taxon>
        <taxon>Alphaproteobacteria</taxon>
        <taxon>Hyphomicrobiales</taxon>
        <taxon>Xanthobacteraceae</taxon>
        <taxon>Ancylobacter</taxon>
    </lineage>
</organism>
<dbReference type="Proteomes" id="UP001202867">
    <property type="component" value="Unassembled WGS sequence"/>
</dbReference>
<dbReference type="PANTHER" id="PTHR30269">
    <property type="entry name" value="TRANSMEMBRANE PROTEIN YFCA"/>
    <property type="match status" value="1"/>
</dbReference>
<reference evidence="9 10" key="1">
    <citation type="submission" date="2022-04" db="EMBL/GenBank/DDBJ databases">
        <authorList>
            <person name="Grouzdev D.S."/>
            <person name="Pantiukh K.S."/>
            <person name="Krutkina M.S."/>
        </authorList>
    </citation>
    <scope>NUCLEOTIDE SEQUENCE [LARGE SCALE GENOMIC DNA]</scope>
    <source>
        <strain evidence="9 10">Jip08</strain>
    </source>
</reference>
<evidence type="ECO:0000256" key="1">
    <source>
        <dbReference type="ARBA" id="ARBA00004651"/>
    </source>
</evidence>
<feature type="transmembrane region" description="Helical" evidence="8">
    <location>
        <begin position="165"/>
        <end position="189"/>
    </location>
</feature>
<accession>A0ABT0DI64</accession>
<evidence type="ECO:0000256" key="6">
    <source>
        <dbReference type="ARBA" id="ARBA00022989"/>
    </source>
</evidence>
<feature type="transmembrane region" description="Helical" evidence="8">
    <location>
        <begin position="100"/>
        <end position="118"/>
    </location>
</feature>
<evidence type="ECO:0000313" key="9">
    <source>
        <dbReference type="EMBL" id="MCK0206975.1"/>
    </source>
</evidence>
<dbReference type="RefSeq" id="WP_247198633.1">
    <property type="nucleotide sequence ID" value="NZ_JALKCG010000001.1"/>
</dbReference>
<evidence type="ECO:0000256" key="3">
    <source>
        <dbReference type="ARBA" id="ARBA00022448"/>
    </source>
</evidence>
<dbReference type="InterPro" id="IPR052017">
    <property type="entry name" value="TSUP"/>
</dbReference>
<name>A0ABT0DI64_9HYPH</name>
<evidence type="ECO:0000256" key="7">
    <source>
        <dbReference type="ARBA" id="ARBA00023136"/>
    </source>
</evidence>
<feature type="transmembrane region" description="Helical" evidence="8">
    <location>
        <begin position="40"/>
        <end position="62"/>
    </location>
</feature>
<reference evidence="10" key="2">
    <citation type="submission" date="2023-07" db="EMBL/GenBank/DDBJ databases">
        <title>Ancylobacter moscoviensis sp. nov., facultatively methylotrophic bacteria from activated sludge and the reclassification of Starkeya novella (Starkey 1934) Kelly et al. 2000 as Ancylobacter novellus comb. nov., Starkeya koreensis Im et al. 2006 as Ancylobacter koreensis comb.nov., Angulomicrobium tetraedrale Vasil'eva et al. 1986 as Ancylobacter tetraedralis comb. nov., Angulomicrobium amanitiforme Fritz et al. 2004 as Ancylobacter amanitiformis comb. nov. and Methylorhabdus multivorans Doronina et al. 1996 as Ancylobacter multivorans comb. nov. and emended description of the genus Ancylobacter.</title>
        <authorList>
            <person name="Doronina N."/>
            <person name="Chemodurova A."/>
            <person name="Grouzdev D."/>
            <person name="Koziaeva V."/>
            <person name="Shi W."/>
            <person name="Wu L."/>
            <person name="Kaparullina E."/>
        </authorList>
    </citation>
    <scope>NUCLEOTIDE SEQUENCE [LARGE SCALE GENOMIC DNA]</scope>
    <source>
        <strain evidence="10">Jip08</strain>
    </source>
</reference>
<keyword evidence="6 8" id="KW-1133">Transmembrane helix</keyword>
<dbReference type="Pfam" id="PF01925">
    <property type="entry name" value="TauE"/>
    <property type="match status" value="1"/>
</dbReference>
<keyword evidence="10" id="KW-1185">Reference proteome</keyword>
<dbReference type="InterPro" id="IPR002781">
    <property type="entry name" value="TM_pro_TauE-like"/>
</dbReference>
<dbReference type="PANTHER" id="PTHR30269:SF37">
    <property type="entry name" value="MEMBRANE TRANSPORTER PROTEIN"/>
    <property type="match status" value="1"/>
</dbReference>
<keyword evidence="3" id="KW-0813">Transport</keyword>
<evidence type="ECO:0000256" key="2">
    <source>
        <dbReference type="ARBA" id="ARBA00009142"/>
    </source>
</evidence>
<gene>
    <name evidence="9" type="ORF">MWN33_02900</name>
</gene>
<evidence type="ECO:0000313" key="10">
    <source>
        <dbReference type="Proteomes" id="UP001202867"/>
    </source>
</evidence>
<evidence type="ECO:0000256" key="8">
    <source>
        <dbReference type="RuleBase" id="RU363041"/>
    </source>
</evidence>
<feature type="transmembrane region" description="Helical" evidence="8">
    <location>
        <begin position="74"/>
        <end position="94"/>
    </location>
</feature>
<keyword evidence="5 8" id="KW-0812">Transmembrane</keyword>
<sequence>MIPPEIGFALAAGLAAVFVGMSKGGVPMIGSLAVPTMALFMSPVTAAGLLLPVYVVSDMFGVWAYRREFSTRNLAILIPAATVGIGIGWATASIVTDAEVMLIVGLIGLAFCLIRWLGGAGQAARPADLPRGLFWGAVSGFTSFVSHGGAPPYQMYVVPQKLPKMVYAGTTTLTFAAVNAIKLIPYWSLGQLNPANLTVTALLMPVAVAATFVGVKLTRILPEKLFYRLVMGALFLISLKLTWDGARLMLGA</sequence>
<evidence type="ECO:0000256" key="5">
    <source>
        <dbReference type="ARBA" id="ARBA00022692"/>
    </source>
</evidence>
<feature type="transmembrane region" description="Helical" evidence="8">
    <location>
        <begin position="195"/>
        <end position="213"/>
    </location>
</feature>
<comment type="similarity">
    <text evidence="2 8">Belongs to the 4-toluene sulfonate uptake permease (TSUP) (TC 2.A.102) family.</text>
</comment>
<keyword evidence="7 8" id="KW-0472">Membrane</keyword>
<evidence type="ECO:0000256" key="4">
    <source>
        <dbReference type="ARBA" id="ARBA00022475"/>
    </source>
</evidence>